<evidence type="ECO:0000313" key="1">
    <source>
        <dbReference type="WBParaSite" id="TTAC_0000362001-mRNA-1"/>
    </source>
</evidence>
<organism evidence="1">
    <name type="scientific">Hydatigena taeniaeformis</name>
    <name type="common">Feline tapeworm</name>
    <name type="synonym">Taenia taeniaeformis</name>
    <dbReference type="NCBI Taxonomy" id="6205"/>
    <lineage>
        <taxon>Eukaryota</taxon>
        <taxon>Metazoa</taxon>
        <taxon>Spiralia</taxon>
        <taxon>Lophotrochozoa</taxon>
        <taxon>Platyhelminthes</taxon>
        <taxon>Cestoda</taxon>
        <taxon>Eucestoda</taxon>
        <taxon>Cyclophyllidea</taxon>
        <taxon>Taeniidae</taxon>
        <taxon>Hydatigera</taxon>
    </lineage>
</organism>
<protein>
    <submittedName>
        <fullName evidence="1">Variant surface glycoprotein</fullName>
    </submittedName>
</protein>
<accession>A0A0R3WS80</accession>
<proteinExistence type="predicted"/>
<name>A0A0R3WS80_HYDTA</name>
<sequence>LEKGISELTGGSFNFPFNGHDAGTSGDNRDATSWDATELLQSSTVVMQCLRLAWLLNLVTLLVSFLE</sequence>
<dbReference type="AlphaFoldDB" id="A0A0R3WS80"/>
<reference evidence="1" key="1">
    <citation type="submission" date="2017-02" db="UniProtKB">
        <authorList>
            <consortium name="WormBaseParasite"/>
        </authorList>
    </citation>
    <scope>IDENTIFICATION</scope>
</reference>
<dbReference type="WBParaSite" id="TTAC_0000362001-mRNA-1">
    <property type="protein sequence ID" value="TTAC_0000362001-mRNA-1"/>
    <property type="gene ID" value="TTAC_0000362001"/>
</dbReference>